<feature type="region of interest" description="Disordered" evidence="1">
    <location>
        <begin position="20"/>
        <end position="55"/>
    </location>
</feature>
<dbReference type="EMBL" id="CP051140">
    <property type="protein sequence ID" value="QIW96721.1"/>
    <property type="molecule type" value="Genomic_DNA"/>
</dbReference>
<evidence type="ECO:0000313" key="2">
    <source>
        <dbReference type="EMBL" id="QIW96721.1"/>
    </source>
</evidence>
<dbReference type="Pfam" id="PF12511">
    <property type="entry name" value="DUF3716"/>
    <property type="match status" value="1"/>
</dbReference>
<evidence type="ECO:0000313" key="3">
    <source>
        <dbReference type="Proteomes" id="UP000503462"/>
    </source>
</evidence>
<feature type="compositionally biased region" description="Polar residues" evidence="1">
    <location>
        <begin position="20"/>
        <end position="52"/>
    </location>
</feature>
<feature type="compositionally biased region" description="Basic and acidic residues" evidence="1">
    <location>
        <begin position="663"/>
        <end position="673"/>
    </location>
</feature>
<evidence type="ECO:0000256" key="1">
    <source>
        <dbReference type="SAM" id="MobiDB-lite"/>
    </source>
</evidence>
<feature type="compositionally biased region" description="Polar residues" evidence="1">
    <location>
        <begin position="447"/>
        <end position="479"/>
    </location>
</feature>
<feature type="compositionally biased region" description="Basic and acidic residues" evidence="1">
    <location>
        <begin position="680"/>
        <end position="695"/>
    </location>
</feature>
<gene>
    <name evidence="2" type="ORF">AMS68_002239</name>
</gene>
<accession>A0A6H0XPN1</accession>
<feature type="region of interest" description="Disordered" evidence="1">
    <location>
        <begin position="580"/>
        <end position="739"/>
    </location>
</feature>
<name>A0A6H0XPN1_9PEZI</name>
<reference evidence="2 3" key="1">
    <citation type="journal article" date="2016" name="Sci. Rep.">
        <title>Peltaster fructicola genome reveals evolution from an invasive phytopathogen to an ectophytic parasite.</title>
        <authorList>
            <person name="Xu C."/>
            <person name="Chen H."/>
            <person name="Gleason M.L."/>
            <person name="Xu J.R."/>
            <person name="Liu H."/>
            <person name="Zhang R."/>
            <person name="Sun G."/>
        </authorList>
    </citation>
    <scope>NUCLEOTIDE SEQUENCE [LARGE SCALE GENOMIC DNA]</scope>
    <source>
        <strain evidence="2 3">LNHT1506</strain>
    </source>
</reference>
<keyword evidence="3" id="KW-1185">Reference proteome</keyword>
<dbReference type="AlphaFoldDB" id="A0A6H0XPN1"/>
<sequence>MLGVGNGVLESQVRSSTSFFSTTDPLRTDTPSTSTALVRSSAETVATAGSTRQEQERDLLRSQTWTIDCLLDWKIEAGETSYLARYSSIDIDPRDIVDIGGRQYVRVAGTRWDIQNSRASVEKPGHVSVTWEPTWVPERVVRDSPHLIENLESCNLNAGYAMSSGERKDFLESLESTPYAERHPGKDIFKPVRKHAKKKKRHSKQVKTMLRLSQARAVLSHTSYFDKGQTVKKRWKLQAPQCNAILVQATGTRCQEPCNACRGGRGTFIGCVVPLSAGTWSGDACASCHYASKSLACSLYKRTPTPSEERLLDEDLCDIISVSTPRSPRAPRVNYRIESEQESDIESPTVANHNRNASLSEEPPFVTPTTSPMLADMPQHSENNSATAALRARKAALKTPQAIAAAFERVLNNPGRVATSEVDFVPSSPLAPRSAVVRTNEGRAASQGHSDQVPASSATVGPLTPMSQDGSSPLGSSIVSGAPDLQTRIDTHHVLAGPSCMAARTERSQAMSKKEKAERKRRKKERKKKERAMSAAHIAADDHSLAATTGAASGMIATTIEPTVFCDAALPDKESAAISANIRPVPTGPRAQQDKAVASSSRMPNADRRAAQPSKRRFGEPWAPGPAKDWSLMPPPSSFPGHRRDLFGKRPAVSSNCSSWWRQTDKRQKSKDGRWRHRGSRESSRSSSHTLDHQQRTVTDTWRAAGPASSAYYTSRYRGGGGGILGKSIGTESRPFDLT</sequence>
<proteinExistence type="predicted"/>
<organism evidence="2 3">
    <name type="scientific">Peltaster fructicola</name>
    <dbReference type="NCBI Taxonomy" id="286661"/>
    <lineage>
        <taxon>Eukaryota</taxon>
        <taxon>Fungi</taxon>
        <taxon>Dikarya</taxon>
        <taxon>Ascomycota</taxon>
        <taxon>Pezizomycotina</taxon>
        <taxon>Dothideomycetes</taxon>
        <taxon>Dothideomycetes incertae sedis</taxon>
        <taxon>Peltaster</taxon>
    </lineage>
</organism>
<feature type="compositionally biased region" description="Basic residues" evidence="1">
    <location>
        <begin position="519"/>
        <end position="530"/>
    </location>
</feature>
<protein>
    <submittedName>
        <fullName evidence="2">Uncharacterized protein</fullName>
    </submittedName>
</protein>
<feature type="region of interest" description="Disordered" evidence="1">
    <location>
        <begin position="502"/>
        <end position="538"/>
    </location>
</feature>
<feature type="region of interest" description="Disordered" evidence="1">
    <location>
        <begin position="433"/>
        <end position="482"/>
    </location>
</feature>
<dbReference type="InterPro" id="IPR022190">
    <property type="entry name" value="DUF3716"/>
</dbReference>
<feature type="compositionally biased region" description="Polar residues" evidence="1">
    <location>
        <begin position="653"/>
        <end position="662"/>
    </location>
</feature>
<feature type="compositionally biased region" description="Polar residues" evidence="1">
    <location>
        <begin position="349"/>
        <end position="359"/>
    </location>
</feature>
<feature type="region of interest" description="Disordered" evidence="1">
    <location>
        <begin position="339"/>
        <end position="365"/>
    </location>
</feature>
<feature type="compositionally biased region" description="Basic and acidic residues" evidence="1">
    <location>
        <begin position="504"/>
        <end position="518"/>
    </location>
</feature>
<dbReference type="Proteomes" id="UP000503462">
    <property type="component" value="Chromosome 2"/>
</dbReference>